<protein>
    <submittedName>
        <fullName evidence="2">Uncharacterized protein</fullName>
    </submittedName>
</protein>
<evidence type="ECO:0000256" key="1">
    <source>
        <dbReference type="SAM" id="MobiDB-lite"/>
    </source>
</evidence>
<name>A0A561UKR6_9ACTN</name>
<dbReference type="Gene3D" id="1.10.260.40">
    <property type="entry name" value="lambda repressor-like DNA-binding domains"/>
    <property type="match status" value="1"/>
</dbReference>
<feature type="region of interest" description="Disordered" evidence="1">
    <location>
        <begin position="94"/>
        <end position="116"/>
    </location>
</feature>
<reference evidence="2 3" key="1">
    <citation type="submission" date="2019-06" db="EMBL/GenBank/DDBJ databases">
        <title>Sequencing the genomes of 1000 actinobacteria strains.</title>
        <authorList>
            <person name="Klenk H.-P."/>
        </authorList>
    </citation>
    <scope>NUCLEOTIDE SEQUENCE [LARGE SCALE GENOMIC DNA]</scope>
    <source>
        <strain evidence="2 3">DSM 44826</strain>
    </source>
</reference>
<organism evidence="2 3">
    <name type="scientific">Kitasatospora viridis</name>
    <dbReference type="NCBI Taxonomy" id="281105"/>
    <lineage>
        <taxon>Bacteria</taxon>
        <taxon>Bacillati</taxon>
        <taxon>Actinomycetota</taxon>
        <taxon>Actinomycetes</taxon>
        <taxon>Kitasatosporales</taxon>
        <taxon>Streptomycetaceae</taxon>
        <taxon>Kitasatospora</taxon>
    </lineage>
</organism>
<evidence type="ECO:0000313" key="3">
    <source>
        <dbReference type="Proteomes" id="UP000317940"/>
    </source>
</evidence>
<gene>
    <name evidence="2" type="ORF">FHX73_113811</name>
</gene>
<evidence type="ECO:0000313" key="2">
    <source>
        <dbReference type="EMBL" id="TWF99951.1"/>
    </source>
</evidence>
<dbReference type="InterPro" id="IPR010982">
    <property type="entry name" value="Lambda_DNA-bd_dom_sf"/>
</dbReference>
<proteinExistence type="predicted"/>
<dbReference type="GO" id="GO:0003677">
    <property type="term" value="F:DNA binding"/>
    <property type="evidence" value="ECO:0007669"/>
    <property type="project" value="InterPro"/>
</dbReference>
<sequence>MAVRLADALCSGASVPAIGSVRRLRALVAAGHPVHKIVAATGLEQTTVSYLLTGAVTTIRVRTHQRVEVAFERLALVPGHSARSLARAARNQWSPPLAWDDPDDPSELPQHGDQSVRREAIVEDTAELARQGLSREAVTHRLGVSWAVVQQSHTRCGIPVPTFAA</sequence>
<accession>A0A561UKR6</accession>
<comment type="caution">
    <text evidence="2">The sequence shown here is derived from an EMBL/GenBank/DDBJ whole genome shotgun (WGS) entry which is preliminary data.</text>
</comment>
<dbReference type="AlphaFoldDB" id="A0A561UKR6"/>
<dbReference type="EMBL" id="VIWT01000001">
    <property type="protein sequence ID" value="TWF99951.1"/>
    <property type="molecule type" value="Genomic_DNA"/>
</dbReference>
<dbReference type="Proteomes" id="UP000317940">
    <property type="component" value="Unassembled WGS sequence"/>
</dbReference>
<keyword evidence="3" id="KW-1185">Reference proteome</keyword>